<evidence type="ECO:0000256" key="2">
    <source>
        <dbReference type="ARBA" id="ARBA00022448"/>
    </source>
</evidence>
<dbReference type="GO" id="GO:0009279">
    <property type="term" value="C:cell outer membrane"/>
    <property type="evidence" value="ECO:0007669"/>
    <property type="project" value="UniProtKB-SubCell"/>
</dbReference>
<feature type="domain" description="TonB-dependent receptor plug" evidence="6">
    <location>
        <begin position="148"/>
        <end position="225"/>
    </location>
</feature>
<keyword evidence="3" id="KW-0812">Transmembrane</keyword>
<protein>
    <submittedName>
        <fullName evidence="7">Unannotated protein</fullName>
    </submittedName>
</protein>
<dbReference type="SUPFAM" id="SSF49464">
    <property type="entry name" value="Carboxypeptidase regulatory domain-like"/>
    <property type="match status" value="1"/>
</dbReference>
<dbReference type="InterPro" id="IPR036942">
    <property type="entry name" value="Beta-barrel_TonB_sf"/>
</dbReference>
<dbReference type="Pfam" id="PF07715">
    <property type="entry name" value="Plug"/>
    <property type="match status" value="1"/>
</dbReference>
<keyword evidence="2" id="KW-0813">Transport</keyword>
<dbReference type="SUPFAM" id="SSF56935">
    <property type="entry name" value="Porins"/>
    <property type="match status" value="1"/>
</dbReference>
<evidence type="ECO:0000256" key="4">
    <source>
        <dbReference type="ARBA" id="ARBA00023136"/>
    </source>
</evidence>
<dbReference type="Gene3D" id="2.170.130.10">
    <property type="entry name" value="TonB-dependent receptor, plug domain"/>
    <property type="match status" value="1"/>
</dbReference>
<dbReference type="PROSITE" id="PS52016">
    <property type="entry name" value="TONB_DEPENDENT_REC_3"/>
    <property type="match status" value="1"/>
</dbReference>
<dbReference type="Pfam" id="PF13715">
    <property type="entry name" value="CarbopepD_reg_2"/>
    <property type="match status" value="1"/>
</dbReference>
<evidence type="ECO:0000256" key="1">
    <source>
        <dbReference type="ARBA" id="ARBA00004571"/>
    </source>
</evidence>
<reference evidence="7" key="1">
    <citation type="submission" date="2020-05" db="EMBL/GenBank/DDBJ databases">
        <authorList>
            <person name="Chiriac C."/>
            <person name="Salcher M."/>
            <person name="Ghai R."/>
            <person name="Kavagutti S V."/>
        </authorList>
    </citation>
    <scope>NUCLEOTIDE SEQUENCE</scope>
</reference>
<evidence type="ECO:0000256" key="5">
    <source>
        <dbReference type="ARBA" id="ARBA00023237"/>
    </source>
</evidence>
<dbReference type="InterPro" id="IPR037066">
    <property type="entry name" value="Plug_dom_sf"/>
</dbReference>
<keyword evidence="4" id="KW-0472">Membrane</keyword>
<name>A0A6J6CLP0_9ZZZZ</name>
<dbReference type="Gene3D" id="2.60.40.1120">
    <property type="entry name" value="Carboxypeptidase-like, regulatory domain"/>
    <property type="match status" value="1"/>
</dbReference>
<dbReference type="InterPro" id="IPR008969">
    <property type="entry name" value="CarboxyPept-like_regulatory"/>
</dbReference>
<evidence type="ECO:0000313" key="7">
    <source>
        <dbReference type="EMBL" id="CAB4551023.1"/>
    </source>
</evidence>
<dbReference type="Gene3D" id="2.40.170.20">
    <property type="entry name" value="TonB-dependent receptor, beta-barrel domain"/>
    <property type="match status" value="1"/>
</dbReference>
<proteinExistence type="predicted"/>
<evidence type="ECO:0000259" key="6">
    <source>
        <dbReference type="Pfam" id="PF07715"/>
    </source>
</evidence>
<dbReference type="EMBL" id="CAEZSP010000091">
    <property type="protein sequence ID" value="CAB4551023.1"/>
    <property type="molecule type" value="Genomic_DNA"/>
</dbReference>
<evidence type="ECO:0000256" key="3">
    <source>
        <dbReference type="ARBA" id="ARBA00022692"/>
    </source>
</evidence>
<dbReference type="AlphaFoldDB" id="A0A6J6CLP0"/>
<accession>A0A6J6CLP0</accession>
<dbReference type="InterPro" id="IPR039426">
    <property type="entry name" value="TonB-dep_rcpt-like"/>
</dbReference>
<sequence length="772" mass="87476">MAQIKPYLLLVCTMLCIFQIQFAFGQEKFVINGNLKDQATGEVIIRGVIRIEELPSLGVLSNEYGFYAIALPKGKYTLVIAQLGYEKYKEQIQLEGNLSLNIFLKPANLLKEVVVESGRKNDNLSKAQMGTESLDMKSINKVPVIFGEKDILKTLQLLPGVKSAGEGNSGFYVRGGGADQNLILLDEAPVYNASHLLGFFSTFNSDAIKDVTLIKGNSTAQYGGRLSSVLDVKMKDGNNQDYNVTGGLGLISSRVSIEGPLQKDKSSFILSGRRTYADAFLLLSKTFKDNILYFYDFNLKANYKIDEKNKLFISGYFGRDELGLKNLFGIDWGNKTGTIRWNRIVSSRLFLNTSLIFSDYNYNVKLRNGPTNFNINSNIKDLNLKQDYTFYVNPKNTLRFGFNSILHTITPTTFSGTVILSDTKEGRNGLENAIYLSNYFKANNNLSIDYGMRLSAYSLMGGDVYNQYEGEKIINSIKFGKYSFGKTYINPEPRITSNYRLNDRVSFKAGYARNAQHLHLLSNSTASSPADQWIGNSYNIQPEIADQISLGYVQGFNKNNVELTTELYFKNIQNQLDYKDGADINTIKDVESVLLYGIGRAYGLEFLLKKKEGQFTGWISYTLSKTERKINGINNNNWYNAKQDRTHDLAIVGVYTLNPRWSVSGVFVYNTGDAVTFPTGKYDIQGQTVYQYASRNANRMPTNHRMDIAVTYDKKKIKRTQESWNFSLYNVYGRENAYQINFQEDPKDPTKTQIIRTALFRWIPSVTYQFKF</sequence>
<dbReference type="InterPro" id="IPR012910">
    <property type="entry name" value="Plug_dom"/>
</dbReference>
<organism evidence="7">
    <name type="scientific">freshwater metagenome</name>
    <dbReference type="NCBI Taxonomy" id="449393"/>
    <lineage>
        <taxon>unclassified sequences</taxon>
        <taxon>metagenomes</taxon>
        <taxon>ecological metagenomes</taxon>
    </lineage>
</organism>
<gene>
    <name evidence="7" type="ORF">UFOPK1440_01141</name>
</gene>
<comment type="subcellular location">
    <subcellularLocation>
        <location evidence="1">Cell outer membrane</location>
        <topology evidence="1">Multi-pass membrane protein</topology>
    </subcellularLocation>
</comment>
<keyword evidence="5" id="KW-0998">Cell outer membrane</keyword>